<dbReference type="Gene3D" id="3.30.1390.30">
    <property type="entry name" value="Penicillin-binding protein 2a, domain 3"/>
    <property type="match status" value="1"/>
</dbReference>
<gene>
    <name evidence="9" type="primary">mecD</name>
    <name evidence="10" type="synonym">mec</name>
    <name evidence="10" type="ORF">CW686_07055</name>
</gene>
<evidence type="ECO:0000259" key="4">
    <source>
        <dbReference type="Pfam" id="PF00905"/>
    </source>
</evidence>
<dbReference type="Gene3D" id="3.90.1310.10">
    <property type="entry name" value="Penicillin-binding protein 2a (Domain 2)"/>
    <property type="match status" value="1"/>
</dbReference>
<proteinExistence type="inferred from homology"/>
<dbReference type="SUPFAM" id="SSF56519">
    <property type="entry name" value="Penicillin binding protein dimerisation domain"/>
    <property type="match status" value="1"/>
</dbReference>
<dbReference type="RefSeq" id="WP_087587946.1">
    <property type="nucleotide sequence ID" value="NG_054960.1"/>
</dbReference>
<dbReference type="PANTHER" id="PTHR30627:SF25">
    <property type="entry name" value="PENICILLIN-BINDING PROTEIN 3"/>
    <property type="match status" value="1"/>
</dbReference>
<dbReference type="InterPro" id="IPR050515">
    <property type="entry name" value="Beta-lactam/transpept"/>
</dbReference>
<feature type="domain" description="NTF2-like N-terminal transpeptidase" evidence="6">
    <location>
        <begin position="30"/>
        <end position="141"/>
    </location>
</feature>
<dbReference type="EMBL" id="KY013610">
    <property type="protein sequence ID" value="AQX82825.1"/>
    <property type="molecule type" value="Genomic_DNA"/>
</dbReference>
<dbReference type="InterPro" id="IPR036138">
    <property type="entry name" value="PBP_dimer_sf"/>
</dbReference>
<dbReference type="InterPro" id="IPR007887">
    <property type="entry name" value="MecA_N"/>
</dbReference>
<evidence type="ECO:0000259" key="5">
    <source>
        <dbReference type="Pfam" id="PF03717"/>
    </source>
</evidence>
<evidence type="ECO:0000313" key="8">
    <source>
        <dbReference type="EMBL" id="AQX82857.1"/>
    </source>
</evidence>
<protein>
    <submittedName>
        <fullName evidence="9">Alternative penicillin-binding protein 2a, MecD</fullName>
    </submittedName>
    <submittedName>
        <fullName evidence="10">PBP2a family beta-lactam-resistant peptidoglycan transpeptidase MecD</fullName>
    </submittedName>
</protein>
<comment type="subcellular location">
    <subcellularLocation>
        <location evidence="1">Membrane</location>
    </subcellularLocation>
</comment>
<evidence type="ECO:0000256" key="1">
    <source>
        <dbReference type="ARBA" id="ARBA00004370"/>
    </source>
</evidence>
<evidence type="ECO:0000256" key="2">
    <source>
        <dbReference type="ARBA" id="ARBA00007171"/>
    </source>
</evidence>
<dbReference type="SMR" id="A0A1S7BGS4"/>
<dbReference type="Gene3D" id="3.40.710.10">
    <property type="entry name" value="DD-peptidase/beta-lactamase superfamily"/>
    <property type="match status" value="1"/>
</dbReference>
<dbReference type="InterPro" id="IPR012338">
    <property type="entry name" value="Beta-lactam/transpept-like"/>
</dbReference>
<reference evidence="10 11" key="2">
    <citation type="submission" date="2017-12" db="EMBL/GenBank/DDBJ databases">
        <title>Genomics of Macrococcus caseolyticus.</title>
        <authorList>
            <person name="MacFadyen A.C."/>
            <person name="Paterson G.K."/>
        </authorList>
    </citation>
    <scope>NUCLEOTIDE SEQUENCE [LARGE SCALE GENOMIC DNA]</scope>
    <source>
        <strain evidence="10 11">5788_EF188</strain>
    </source>
</reference>
<dbReference type="NCBIfam" id="NF000237">
    <property type="entry name" value="MECA_PBP2A"/>
    <property type="match status" value="1"/>
</dbReference>
<comment type="similarity">
    <text evidence="2">Belongs to the transpeptidase family.</text>
</comment>
<dbReference type="GO" id="GO:0008658">
    <property type="term" value="F:penicillin binding"/>
    <property type="evidence" value="ECO:0007669"/>
    <property type="project" value="InterPro"/>
</dbReference>
<dbReference type="GO" id="GO:0046677">
    <property type="term" value="P:response to antibiotic"/>
    <property type="evidence" value="ECO:0007669"/>
    <property type="project" value="InterPro"/>
</dbReference>
<dbReference type="InterPro" id="IPR005311">
    <property type="entry name" value="PBP_dimer"/>
</dbReference>
<keyword evidence="3" id="KW-0472">Membrane</keyword>
<dbReference type="PANTHER" id="PTHR30627">
    <property type="entry name" value="PEPTIDOGLYCAN D,D-TRANSPEPTIDASE"/>
    <property type="match status" value="1"/>
</dbReference>
<dbReference type="SUPFAM" id="SSF56601">
    <property type="entry name" value="beta-lactamase/transpeptidase-like"/>
    <property type="match status" value="1"/>
</dbReference>
<evidence type="ECO:0000313" key="10">
    <source>
        <dbReference type="EMBL" id="PKE25949.1"/>
    </source>
</evidence>
<dbReference type="GO" id="GO:0005886">
    <property type="term" value="C:plasma membrane"/>
    <property type="evidence" value="ECO:0007669"/>
    <property type="project" value="TreeGrafter"/>
</dbReference>
<dbReference type="Gene3D" id="3.10.450.100">
    <property type="entry name" value="NTF2-like, domain 1"/>
    <property type="match status" value="1"/>
</dbReference>
<dbReference type="Pfam" id="PF05223">
    <property type="entry name" value="MecA_N"/>
    <property type="match status" value="1"/>
</dbReference>
<dbReference type="CARD" id="ARO:3004185">
    <property type="molecule name" value="mecD"/>
    <property type="mechanism identifier" value="ARO:0001002"/>
    <property type="mechanism name" value="antibiotic target replacement"/>
</dbReference>
<evidence type="ECO:0000259" key="6">
    <source>
        <dbReference type="Pfam" id="PF05223"/>
    </source>
</evidence>
<dbReference type="AlphaFoldDB" id="A0A1S7BGS4"/>
<feature type="domain" description="Penicillin-binding protein dimerisation" evidence="5">
    <location>
        <begin position="150"/>
        <end position="308"/>
    </location>
</feature>
<dbReference type="InterPro" id="IPR001460">
    <property type="entry name" value="PCN-bd_Tpept"/>
</dbReference>
<name>A0A1S7BGS4_9STAP</name>
<evidence type="ECO:0000313" key="9">
    <source>
        <dbReference type="EMBL" id="AQX82899.1"/>
    </source>
</evidence>
<dbReference type="EMBL" id="KY013611">
    <property type="protein sequence ID" value="AQX82857.1"/>
    <property type="molecule type" value="Genomic_DNA"/>
</dbReference>
<dbReference type="SUPFAM" id="SSF54427">
    <property type="entry name" value="NTF2-like"/>
    <property type="match status" value="1"/>
</dbReference>
<dbReference type="GO" id="GO:0071555">
    <property type="term" value="P:cell wall organization"/>
    <property type="evidence" value="ECO:0007669"/>
    <property type="project" value="TreeGrafter"/>
</dbReference>
<sequence length="678" mass="76828">MKNIKVKILIVCSLCLISFFLYNLLKENEIDKIFSSIENRNVDEINENITFLSRNTFSKKQRYDRMNHIDNSLGIKKVNITDIKLLEEIVDTRKYSANMHYDSKFGKFTKKGYFEFEKNGESKRWELNWTPEVIIPGLTATNEVRVEELKSSRGEIVDRNGIPLAIDGEHYQVGIDPKNYNKKDSKQIAKLLNINESTLKNKLKQSWVKDGVFVPIKSYVELSDEIKNKIPEYGLSVNKIKGRTYPLKEASAHLLGYIGEINADELNDPKFKGYDSHSIVGKTGIEYMYDKELQNRDGLIVYITDDDGLTDSKEILVHKKPKNGKKIVLSIDSRVQNSIYNHLKDDNGSGTAMNPKTGELLALVSYPSFNPYDFMFGISNKKYQALLNDKKAPLLNKFQELTSPGSTQKLLTSIIGLNNGVINESKSYEINGKGWRKDGSWGGYKVTRFEVVNGRIDLEKAIAHSDNIFFARTTLEMGGKKFVRGMKDLGVGEETPSDYPVRTGQIANKINLERNLNNDILLADSGYGQGEILVNPIHILSIYSSLVNEGNMMAPKLNMEHKSKVWKKHITSQKNIDILTSSMRKVVTGTHKLDTERNYANFAGKTGTAELKMTQNEGLGTQIGWFVGYDQQNPNMMLAINVKNVEDKGMSSYNAQKFAQVMDDLYEHGARTYEPDSE</sequence>
<dbReference type="Pfam" id="PF00905">
    <property type="entry name" value="Transpeptidase"/>
    <property type="match status" value="1"/>
</dbReference>
<dbReference type="Pfam" id="PF03717">
    <property type="entry name" value="PBP_dimer"/>
    <property type="match status" value="1"/>
</dbReference>
<accession>A0A1S7BGS4</accession>
<dbReference type="EMBL" id="KY013612">
    <property type="protein sequence ID" value="AQX82899.1"/>
    <property type="molecule type" value="Genomic_DNA"/>
</dbReference>
<evidence type="ECO:0000313" key="11">
    <source>
        <dbReference type="Proteomes" id="UP000233482"/>
    </source>
</evidence>
<dbReference type="GO" id="GO:0071972">
    <property type="term" value="F:peptidoglycan L,D-transpeptidase activity"/>
    <property type="evidence" value="ECO:0007669"/>
    <property type="project" value="TreeGrafter"/>
</dbReference>
<feature type="domain" description="Penicillin-binding protein transpeptidase" evidence="4">
    <location>
        <begin position="348"/>
        <end position="663"/>
    </location>
</feature>
<reference evidence="9" key="1">
    <citation type="journal article" date="2017" name="Sci. Rep.">
        <title>Novel methicillin resistance gene mecD in clinical Macrococcus caseolyticus strains from bovine and canine sources.</title>
        <authorList>
            <person name="Schwendener S."/>
            <person name="Cotting K."/>
            <person name="Perreten V."/>
        </authorList>
    </citation>
    <scope>NUCLEOTIDE SEQUENCE</scope>
    <source>
        <strain evidence="7">IMD0473</strain>
        <strain evidence="8">IMD0819</strain>
        <strain evidence="9">KM0211</strain>
    </source>
</reference>
<dbReference type="Proteomes" id="UP000233482">
    <property type="component" value="Unassembled WGS sequence"/>
</dbReference>
<dbReference type="NCBIfam" id="NF033378">
    <property type="entry name" value="MECD_PBP"/>
    <property type="match status" value="1"/>
</dbReference>
<dbReference type="InterPro" id="IPR032710">
    <property type="entry name" value="NTF2-like_dom_sf"/>
</dbReference>
<organism evidence="9">
    <name type="scientific">Macrococcoides caseolyticum</name>
    <dbReference type="NCBI Taxonomy" id="69966"/>
    <lineage>
        <taxon>Bacteria</taxon>
        <taxon>Bacillati</taxon>
        <taxon>Bacillota</taxon>
        <taxon>Bacilli</taxon>
        <taxon>Bacillales</taxon>
        <taxon>Staphylococcaceae</taxon>
        <taxon>Macrococcoides</taxon>
    </lineage>
</organism>
<dbReference type="EMBL" id="PIXC01000014">
    <property type="protein sequence ID" value="PKE25949.1"/>
    <property type="molecule type" value="Genomic_DNA"/>
</dbReference>
<evidence type="ECO:0000256" key="3">
    <source>
        <dbReference type="ARBA" id="ARBA00023136"/>
    </source>
</evidence>
<evidence type="ECO:0000313" key="7">
    <source>
        <dbReference type="EMBL" id="AQX82825.1"/>
    </source>
</evidence>